<dbReference type="Pfam" id="PF07583">
    <property type="entry name" value="PSCyt2"/>
    <property type="match status" value="1"/>
</dbReference>
<dbReference type="EMBL" id="UINC01077393">
    <property type="protein sequence ID" value="SVC17475.1"/>
    <property type="molecule type" value="Genomic_DNA"/>
</dbReference>
<feature type="non-terminal residue" evidence="2">
    <location>
        <position position="246"/>
    </location>
</feature>
<dbReference type="PANTHER" id="PTHR35889">
    <property type="entry name" value="CYCLOINULO-OLIGOSACCHARIDE FRUCTANOTRANSFERASE-RELATED"/>
    <property type="match status" value="1"/>
</dbReference>
<dbReference type="PANTHER" id="PTHR35889:SF3">
    <property type="entry name" value="F-BOX DOMAIN-CONTAINING PROTEIN"/>
    <property type="match status" value="1"/>
</dbReference>
<dbReference type="AlphaFoldDB" id="A0A382K0Y4"/>
<accession>A0A382K0Y4</accession>
<evidence type="ECO:0000313" key="2">
    <source>
        <dbReference type="EMBL" id="SVC17475.1"/>
    </source>
</evidence>
<feature type="domain" description="DUF1549" evidence="1">
    <location>
        <begin position="30"/>
        <end position="212"/>
    </location>
</feature>
<dbReference type="InterPro" id="IPR011444">
    <property type="entry name" value="DUF1549"/>
</dbReference>
<name>A0A382K0Y4_9ZZZZ</name>
<reference evidence="2" key="1">
    <citation type="submission" date="2018-05" db="EMBL/GenBank/DDBJ databases">
        <authorList>
            <person name="Lanie J.A."/>
            <person name="Ng W.-L."/>
            <person name="Kazmierczak K.M."/>
            <person name="Andrzejewski T.M."/>
            <person name="Davidsen T.M."/>
            <person name="Wayne K.J."/>
            <person name="Tettelin H."/>
            <person name="Glass J.I."/>
            <person name="Rusch D."/>
            <person name="Podicherti R."/>
            <person name="Tsui H.-C.T."/>
            <person name="Winkler M.E."/>
        </authorList>
    </citation>
    <scope>NUCLEOTIDE SEQUENCE</scope>
</reference>
<evidence type="ECO:0000259" key="1">
    <source>
        <dbReference type="Pfam" id="PF07583"/>
    </source>
</evidence>
<organism evidence="2">
    <name type="scientific">marine metagenome</name>
    <dbReference type="NCBI Taxonomy" id="408172"/>
    <lineage>
        <taxon>unclassified sequences</taxon>
        <taxon>metagenomes</taxon>
        <taxon>ecological metagenomes</taxon>
    </lineage>
</organism>
<gene>
    <name evidence="2" type="ORF">METZ01_LOCUS270329</name>
</gene>
<protein>
    <recommendedName>
        <fullName evidence="1">DUF1549 domain-containing protein</fullName>
    </recommendedName>
</protein>
<sequence length="246" mass="28339">MRSKPFFQRFFFLAVFLCSGFFAHAKSSKIDQLLAKQNAKTQDPVIKAKGIDDLTFLRRVSVDVIGRIPTYEEVKQYQKWPANERRTKLIDKLLGDARYADRWTVFFSDILRIRSNATGGNAFLAYLHKNLRENKPWDVMSREMLAVNGSSGKVPAVGLILGEEVDAMAMAAATSQMFLGVRMQCAQCHNHPFDVWKQKQFYELATYFGKTQRVENQFSRRVYTTEGSETTVLWPPERRKPPTRNP</sequence>
<proteinExistence type="predicted"/>